<feature type="compositionally biased region" description="Basic and acidic residues" evidence="1">
    <location>
        <begin position="136"/>
        <end position="151"/>
    </location>
</feature>
<dbReference type="CDD" id="cd06093">
    <property type="entry name" value="PX_domain"/>
    <property type="match status" value="1"/>
</dbReference>
<dbReference type="PANTHER" id="PTHR45691:SF6">
    <property type="entry name" value="PROTEIN DIAPHANOUS"/>
    <property type="match status" value="1"/>
</dbReference>
<accession>A0A4P9W397</accession>
<gene>
    <name evidence="2" type="ORF">BDK51DRAFT_37758</name>
</gene>
<feature type="region of interest" description="Disordered" evidence="1">
    <location>
        <begin position="1"/>
        <end position="40"/>
    </location>
</feature>
<evidence type="ECO:0008006" key="4">
    <source>
        <dbReference type="Google" id="ProtNLM"/>
    </source>
</evidence>
<proteinExistence type="predicted"/>
<reference evidence="3" key="1">
    <citation type="journal article" date="2018" name="Nat. Microbiol.">
        <title>Leveraging single-cell genomics to expand the fungal tree of life.</title>
        <authorList>
            <person name="Ahrendt S.R."/>
            <person name="Quandt C.A."/>
            <person name="Ciobanu D."/>
            <person name="Clum A."/>
            <person name="Salamov A."/>
            <person name="Andreopoulos B."/>
            <person name="Cheng J.F."/>
            <person name="Woyke T."/>
            <person name="Pelin A."/>
            <person name="Henrissat B."/>
            <person name="Reynolds N.K."/>
            <person name="Benny G.L."/>
            <person name="Smith M.E."/>
            <person name="James T.Y."/>
            <person name="Grigoriev I.V."/>
        </authorList>
    </citation>
    <scope>NUCLEOTIDE SEQUENCE [LARGE SCALE GENOMIC DNA]</scope>
</reference>
<feature type="compositionally biased region" description="Pro residues" evidence="1">
    <location>
        <begin position="565"/>
        <end position="578"/>
    </location>
</feature>
<feature type="compositionally biased region" description="Acidic residues" evidence="1">
    <location>
        <begin position="737"/>
        <end position="762"/>
    </location>
</feature>
<feature type="compositionally biased region" description="Acidic residues" evidence="1">
    <location>
        <begin position="613"/>
        <end position="630"/>
    </location>
</feature>
<dbReference type="PANTHER" id="PTHR45691">
    <property type="entry name" value="PROTEIN DIAPHANOUS"/>
    <property type="match status" value="1"/>
</dbReference>
<feature type="region of interest" description="Disordered" evidence="1">
    <location>
        <begin position="393"/>
        <end position="437"/>
    </location>
</feature>
<dbReference type="GO" id="GO:0030041">
    <property type="term" value="P:actin filament polymerization"/>
    <property type="evidence" value="ECO:0007669"/>
    <property type="project" value="TreeGrafter"/>
</dbReference>
<feature type="region of interest" description="Disordered" evidence="1">
    <location>
        <begin position="656"/>
        <end position="710"/>
    </location>
</feature>
<feature type="compositionally biased region" description="Basic and acidic residues" evidence="1">
    <location>
        <begin position="207"/>
        <end position="216"/>
    </location>
</feature>
<feature type="region of interest" description="Disordered" evidence="1">
    <location>
        <begin position="737"/>
        <end position="796"/>
    </location>
</feature>
<feature type="compositionally biased region" description="Pro residues" evidence="1">
    <location>
        <begin position="767"/>
        <end position="796"/>
    </location>
</feature>
<evidence type="ECO:0000313" key="2">
    <source>
        <dbReference type="EMBL" id="RKO86781.1"/>
    </source>
</evidence>
<feature type="compositionally biased region" description="Basic residues" evidence="1">
    <location>
        <begin position="681"/>
        <end position="690"/>
    </location>
</feature>
<feature type="compositionally biased region" description="Pro residues" evidence="1">
    <location>
        <begin position="12"/>
        <end position="26"/>
    </location>
</feature>
<dbReference type="Proteomes" id="UP000269721">
    <property type="component" value="Unassembled WGS sequence"/>
</dbReference>
<dbReference type="EMBL" id="KZ997920">
    <property type="protein sequence ID" value="RKO86781.1"/>
    <property type="molecule type" value="Genomic_DNA"/>
</dbReference>
<dbReference type="AlphaFoldDB" id="A0A4P9W397"/>
<sequence length="919" mass="99465">MALPATRLATHIPPPLSALCPSPPPDLEPHHPSAHDITSPQPAADSLLLIADALGRALASSAAVAVAATKTAVAVERAACVREEEREGNRAAVAVEGGAVVREQRFALLPPKVQSHSRSPPTPTSPLHQLLIPSPTRRDSASDDAASDRTVRPSARRKHTDEDEDGPLTADDLDERPGSAASSVVDEDEPRAMEGPPSNPPPMSTADHGEDSGEETRLEEDIEPPTACPIACPSDVRGDDSGEETRIEEDGEYAAATVCPIVSPADCAQVDNAKLLQTTLTAPPISVKSDMQIVSHLVFPTDSSGLPPPVEVSEYLAPHGLDELIPECDEVDEAPISPCFTASSRITPLDIDQIRARLTANVLSAVDCVASPLGAVSDEIPWLNLDRRFSRSSSRSRSRSRSRSHTRSRSLSSTRSPPRTPSPPHSPVALTPFDPPLPLPPLTDDLLASLWDSENLELAFGPRRDRDRRRRRVSALSAPPTFTDPFDPESYLGADAIRQEEDRRAADGGRRRALLGRNRRENAFSGEAGWSRVAHEPEGERGFLRLFTSATRAFFGTDHHANAIPAPPPPPPLPPLPATSPDLRRSRCATCLRYHRRRSPHRFVPRDGSESGADVEDDEEDDVIDEEDDDSRLCGSEIGDIDCVECDNADAADASVNPFGTSPTSSTSSSSPFKLRSSTTSHRHHLRLHPGRTSDPDEEQGPLRTPKKTKGWAYGVDYTDSICSEATEDATDDLADELDDDLDNEDDDDDDDHSQNDIDSENDERVPPPPAPASPPPVAPASPASPPSPPPSPPPMLMVPAPSLRLKGGIPPAFYRHGVHLSVGEPVGGGPGGRNSVERLLMDYTVYTVTVKLLRPHVPHFGNSSVVTFTVHKRYREFRSFYLALAVDELIRKKGTRLITLPRISRTDKALQRVDRRLA</sequence>
<feature type="compositionally biased region" description="Basic and acidic residues" evidence="1">
    <location>
        <begin position="236"/>
        <end position="245"/>
    </location>
</feature>
<organism evidence="2 3">
    <name type="scientific">Blyttiomyces helicus</name>
    <dbReference type="NCBI Taxonomy" id="388810"/>
    <lineage>
        <taxon>Eukaryota</taxon>
        <taxon>Fungi</taxon>
        <taxon>Fungi incertae sedis</taxon>
        <taxon>Chytridiomycota</taxon>
        <taxon>Chytridiomycota incertae sedis</taxon>
        <taxon>Chytridiomycetes</taxon>
        <taxon>Chytridiomycetes incertae sedis</taxon>
        <taxon>Blyttiomyces</taxon>
    </lineage>
</organism>
<dbReference type="InterPro" id="IPR051412">
    <property type="entry name" value="Formin_Homology_Diaphanous_sf"/>
</dbReference>
<feature type="region of interest" description="Disordered" evidence="1">
    <location>
        <begin position="465"/>
        <end position="491"/>
    </location>
</feature>
<feature type="compositionally biased region" description="Basic residues" evidence="1">
    <location>
        <begin position="394"/>
        <end position="408"/>
    </location>
</feature>
<dbReference type="GO" id="GO:0005884">
    <property type="term" value="C:actin filament"/>
    <property type="evidence" value="ECO:0007669"/>
    <property type="project" value="TreeGrafter"/>
</dbReference>
<name>A0A4P9W397_9FUNG</name>
<dbReference type="OrthoDB" id="5975050at2759"/>
<feature type="region of interest" description="Disordered" evidence="1">
    <location>
        <begin position="110"/>
        <end position="246"/>
    </location>
</feature>
<protein>
    <recommendedName>
        <fullName evidence="4">PX domain-containing protein</fullName>
    </recommendedName>
</protein>
<evidence type="ECO:0000313" key="3">
    <source>
        <dbReference type="Proteomes" id="UP000269721"/>
    </source>
</evidence>
<feature type="compositionally biased region" description="Low complexity" evidence="1">
    <location>
        <begin position="661"/>
        <end position="680"/>
    </location>
</feature>
<evidence type="ECO:0000256" key="1">
    <source>
        <dbReference type="SAM" id="MobiDB-lite"/>
    </source>
</evidence>
<feature type="region of interest" description="Disordered" evidence="1">
    <location>
        <begin position="560"/>
        <end position="582"/>
    </location>
</feature>
<keyword evidence="3" id="KW-1185">Reference proteome</keyword>
<feature type="region of interest" description="Disordered" evidence="1">
    <location>
        <begin position="601"/>
        <end position="634"/>
    </location>
</feature>
<feature type="compositionally biased region" description="Acidic residues" evidence="1">
    <location>
        <begin position="162"/>
        <end position="174"/>
    </location>
</feature>